<proteinExistence type="predicted"/>
<evidence type="ECO:0000313" key="1">
    <source>
        <dbReference type="EMBL" id="SVC07170.1"/>
    </source>
</evidence>
<feature type="non-terminal residue" evidence="1">
    <location>
        <position position="71"/>
    </location>
</feature>
<protein>
    <submittedName>
        <fullName evidence="1">Uncharacterized protein</fullName>
    </submittedName>
</protein>
<dbReference type="EMBL" id="UINC01071910">
    <property type="protein sequence ID" value="SVC07170.1"/>
    <property type="molecule type" value="Genomic_DNA"/>
</dbReference>
<accession>A0A382J553</accession>
<gene>
    <name evidence="1" type="ORF">METZ01_LOCUS260024</name>
</gene>
<dbReference type="AlphaFoldDB" id="A0A382J553"/>
<name>A0A382J553_9ZZZZ</name>
<organism evidence="1">
    <name type="scientific">marine metagenome</name>
    <dbReference type="NCBI Taxonomy" id="408172"/>
    <lineage>
        <taxon>unclassified sequences</taxon>
        <taxon>metagenomes</taxon>
        <taxon>ecological metagenomes</taxon>
    </lineage>
</organism>
<reference evidence="1" key="1">
    <citation type="submission" date="2018-05" db="EMBL/GenBank/DDBJ databases">
        <authorList>
            <person name="Lanie J.A."/>
            <person name="Ng W.-L."/>
            <person name="Kazmierczak K.M."/>
            <person name="Andrzejewski T.M."/>
            <person name="Davidsen T.M."/>
            <person name="Wayne K.J."/>
            <person name="Tettelin H."/>
            <person name="Glass J.I."/>
            <person name="Rusch D."/>
            <person name="Podicherti R."/>
            <person name="Tsui H.-C.T."/>
            <person name="Winkler M.E."/>
        </authorList>
    </citation>
    <scope>NUCLEOTIDE SEQUENCE</scope>
</reference>
<dbReference type="Gene3D" id="2.60.120.620">
    <property type="entry name" value="q2cbj1_9rhob like domain"/>
    <property type="match status" value="1"/>
</dbReference>
<feature type="non-terminal residue" evidence="1">
    <location>
        <position position="1"/>
    </location>
</feature>
<dbReference type="SUPFAM" id="SSF51197">
    <property type="entry name" value="Clavaminate synthase-like"/>
    <property type="match status" value="1"/>
</dbReference>
<sequence length="71" mass="8508">VKKEDYQFFEKNGYLPLGKILDKNETETFVKVFDRDREKTGYHWYEFGHHQSINCDALATSPEFDDLLRHP</sequence>